<evidence type="ECO:0000256" key="1">
    <source>
        <dbReference type="SAM" id="SignalP"/>
    </source>
</evidence>
<reference evidence="2 3" key="1">
    <citation type="submission" date="2021-04" db="EMBL/GenBank/DDBJ databases">
        <authorList>
            <person name="Bliznina A."/>
        </authorList>
    </citation>
    <scope>NUCLEOTIDE SEQUENCE [LARGE SCALE GENOMIC DNA]</scope>
</reference>
<name>A0ABN7T916_OIKDI</name>
<feature type="chain" id="PRO_5045987121" evidence="1">
    <location>
        <begin position="18"/>
        <end position="113"/>
    </location>
</feature>
<dbReference type="Proteomes" id="UP001158576">
    <property type="component" value="Chromosome 2"/>
</dbReference>
<keyword evidence="1" id="KW-0732">Signal</keyword>
<dbReference type="EMBL" id="OU015567">
    <property type="protein sequence ID" value="CAG5112630.1"/>
    <property type="molecule type" value="Genomic_DNA"/>
</dbReference>
<evidence type="ECO:0000313" key="2">
    <source>
        <dbReference type="EMBL" id="CAG5112630.1"/>
    </source>
</evidence>
<evidence type="ECO:0000313" key="3">
    <source>
        <dbReference type="Proteomes" id="UP001158576"/>
    </source>
</evidence>
<accession>A0ABN7T916</accession>
<organism evidence="2 3">
    <name type="scientific">Oikopleura dioica</name>
    <name type="common">Tunicate</name>
    <dbReference type="NCBI Taxonomy" id="34765"/>
    <lineage>
        <taxon>Eukaryota</taxon>
        <taxon>Metazoa</taxon>
        <taxon>Chordata</taxon>
        <taxon>Tunicata</taxon>
        <taxon>Appendicularia</taxon>
        <taxon>Copelata</taxon>
        <taxon>Oikopleuridae</taxon>
        <taxon>Oikopleura</taxon>
    </lineage>
</organism>
<protein>
    <submittedName>
        <fullName evidence="2">Oidioi.mRNA.OKI2018_I69.chr2.g6823.t1.cds</fullName>
    </submittedName>
</protein>
<proteinExistence type="predicted"/>
<feature type="signal peptide" evidence="1">
    <location>
        <begin position="1"/>
        <end position="17"/>
    </location>
</feature>
<sequence>MLQARFTLIFLATLAQSMSVMKPYLRPVSLDENSLEKYMENRESEETVLHRQARVARRSIITPEIDVFKYFARTCNYDRPTLVRIYRKCEQKYGFYRRERVNACVRANTKCRR</sequence>
<gene>
    <name evidence="2" type="ORF">OKIOD_LOCUS15588</name>
</gene>
<keyword evidence="3" id="KW-1185">Reference proteome</keyword>